<dbReference type="SUPFAM" id="SSF56601">
    <property type="entry name" value="beta-lactamase/transpeptidase-like"/>
    <property type="match status" value="1"/>
</dbReference>
<feature type="chain" id="PRO_5040850209" evidence="1">
    <location>
        <begin position="27"/>
        <end position="379"/>
    </location>
</feature>
<evidence type="ECO:0000256" key="1">
    <source>
        <dbReference type="SAM" id="SignalP"/>
    </source>
</evidence>
<feature type="signal peptide" evidence="1">
    <location>
        <begin position="1"/>
        <end position="26"/>
    </location>
</feature>
<protein>
    <submittedName>
        <fullName evidence="3">Serine hydrolase</fullName>
    </submittedName>
</protein>
<dbReference type="GO" id="GO:0016787">
    <property type="term" value="F:hydrolase activity"/>
    <property type="evidence" value="ECO:0007669"/>
    <property type="project" value="UniProtKB-KW"/>
</dbReference>
<dbReference type="PANTHER" id="PTHR46825">
    <property type="entry name" value="D-ALANYL-D-ALANINE-CARBOXYPEPTIDASE/ENDOPEPTIDASE AMPH"/>
    <property type="match status" value="1"/>
</dbReference>
<evidence type="ECO:0000313" key="3">
    <source>
        <dbReference type="EMBL" id="GLZ77496.1"/>
    </source>
</evidence>
<keyword evidence="4" id="KW-1185">Reference proteome</keyword>
<feature type="domain" description="Beta-lactamase-related" evidence="2">
    <location>
        <begin position="34"/>
        <end position="336"/>
    </location>
</feature>
<keyword evidence="3" id="KW-0378">Hydrolase</keyword>
<gene>
    <name evidence="3" type="ORF">Afil01_23030</name>
</gene>
<accession>A0A9W6W9G0</accession>
<proteinExistence type="predicted"/>
<dbReference type="InterPro" id="IPR012338">
    <property type="entry name" value="Beta-lactam/transpept-like"/>
</dbReference>
<dbReference type="InterPro" id="IPR001466">
    <property type="entry name" value="Beta-lactam-related"/>
</dbReference>
<reference evidence="3" key="1">
    <citation type="submission" date="2023-03" db="EMBL/GenBank/DDBJ databases">
        <title>Actinorhabdospora filicis NBRC 111898.</title>
        <authorList>
            <person name="Ichikawa N."/>
            <person name="Sato H."/>
            <person name="Tonouchi N."/>
        </authorList>
    </citation>
    <scope>NUCLEOTIDE SEQUENCE</scope>
    <source>
        <strain evidence="3">NBRC 111898</strain>
    </source>
</reference>
<comment type="caution">
    <text evidence="3">The sequence shown here is derived from an EMBL/GenBank/DDBJ whole genome shotgun (WGS) entry which is preliminary data.</text>
</comment>
<keyword evidence="1" id="KW-0732">Signal</keyword>
<evidence type="ECO:0000259" key="2">
    <source>
        <dbReference type="Pfam" id="PF00144"/>
    </source>
</evidence>
<dbReference type="InterPro" id="IPR050491">
    <property type="entry name" value="AmpC-like"/>
</dbReference>
<sequence length="379" mass="41002">MRRAAATVLAATTLLAVAAVPEAAHAGRSRPDLRETVQSVVDRGFAGVQMRVYDERGEWTGSAGVSRLGSPARPSTEGLFRVGSATKAFTSALVLGLVDEGRVGLDTSAGTYLPEWHLDPRITVRMLLQHTSGVFNFTGEYYPDGTFTPGIPVRGKEWVDNRFHDYRPAELVTLALSKEPRFAPGQGWSYSNTNYVLLRLLVENVTGDPFARAMRQRVLRPLGLSDTSVPDGRTDIPGPHAHGYHRYLDGEQWKTADVSRQSPTWLSTGGDMISTTEDLSAFLAALLDAEFFSQPLLDEMLRPDPRSPVGYGLGLSVNDMGLGCGTLVNINGYAAVTYSTLDGRRSFSASITEGDAPIDFITEGGKAVSDLAKSVFCKP</sequence>
<dbReference type="EMBL" id="BSTX01000001">
    <property type="protein sequence ID" value="GLZ77496.1"/>
    <property type="molecule type" value="Genomic_DNA"/>
</dbReference>
<dbReference type="AlphaFoldDB" id="A0A9W6W9G0"/>
<dbReference type="Gene3D" id="3.40.710.10">
    <property type="entry name" value="DD-peptidase/beta-lactamase superfamily"/>
    <property type="match status" value="1"/>
</dbReference>
<name>A0A9W6W9G0_9ACTN</name>
<dbReference type="Pfam" id="PF00144">
    <property type="entry name" value="Beta-lactamase"/>
    <property type="match status" value="1"/>
</dbReference>
<evidence type="ECO:0000313" key="4">
    <source>
        <dbReference type="Proteomes" id="UP001165079"/>
    </source>
</evidence>
<dbReference type="Proteomes" id="UP001165079">
    <property type="component" value="Unassembled WGS sequence"/>
</dbReference>
<organism evidence="3 4">
    <name type="scientific">Actinorhabdospora filicis</name>
    <dbReference type="NCBI Taxonomy" id="1785913"/>
    <lineage>
        <taxon>Bacteria</taxon>
        <taxon>Bacillati</taxon>
        <taxon>Actinomycetota</taxon>
        <taxon>Actinomycetes</taxon>
        <taxon>Micromonosporales</taxon>
        <taxon>Micromonosporaceae</taxon>
        <taxon>Actinorhabdospora</taxon>
    </lineage>
</organism>
<dbReference type="PANTHER" id="PTHR46825:SF7">
    <property type="entry name" value="D-ALANYL-D-ALANINE CARBOXYPEPTIDASE"/>
    <property type="match status" value="1"/>
</dbReference>